<reference evidence="8 9" key="1">
    <citation type="submission" date="2019-12" db="EMBL/GenBank/DDBJ databases">
        <title>A genome sequence resource for the geographically widespread anthracnose pathogen Colletotrichum asianum.</title>
        <authorList>
            <person name="Meng Y."/>
        </authorList>
    </citation>
    <scope>NUCLEOTIDE SEQUENCE [LARGE SCALE GENOMIC DNA]</scope>
    <source>
        <strain evidence="8 9">ICMP 18580</strain>
    </source>
</reference>
<dbReference type="Pfam" id="PF13086">
    <property type="entry name" value="AAA_11"/>
    <property type="match status" value="1"/>
</dbReference>
<dbReference type="InterPro" id="IPR041677">
    <property type="entry name" value="DNA2/NAM7_AAA_11"/>
</dbReference>
<sequence length="1111" mass="125034">MASYVANEKSHACVLIFPKDKLFIGGSSPSIGHEGEIKTEFSWAAPAQVEAHAGISLTFPILQSDGVVAIRSRSAGQIRNVVTIKLRFFADQLGLQTKEYGELPSEYRQYVPDKHQRDTAWTAIKITGRPAIDGYPLPFAADEQYTGILHRGRPIKGSISLNSLCYGTTEFICLVKVGNWSKKVSSILEIVKQHKFSYDPFSNRLDWNVERFTKEWDEAAGQGLLSDQHIEMFSRSRFRNVSTSLVHSVAGDIVHLIRQVEDMRDIPIKVRYVRLNRDEDQPGQLLYAVILLSYEFRAEYGQALRRTAQLGDSVGIALQPKPKPMEPKDPMPDDVNYWPGTVVNPSFSELNHTGNFVLLVQRPEATKVAGAADAKATPRRPRLKNELESDIAYAPADVLNIPLPDPDRVQSEQPENAEGAITSEQSLTQTLVMERLEFEQELQQQFIQGNGLRGLVFGPRRHTPAQPLSSASSPRTGAPLFTDQLFASTVQNFYKDCVSNPIKPLAPREHGTIPAIDFLSTRDERFCELVLSRLRPVARQRLEKYLKAVPLGILMVTGFPGAGKTDVISTLVNILLDHDDFDKVFVYASSNGATSNVCSRIDKLNRQFVDEYNKSLPSHRHRQYAVVIRGHNIQMEHERILSTVNDAFNCTAHHNSQQPPRSKRVFQMPLSVAEWVLKIVGFGNYRLNTDDSGELHDLRLQYLALPAYDPLRRFFADGKSWDDIVTEWETTYPYSNDADLMRKPDNLLRNLMTSLISRADVLATTPHVAKDNAYICFTRQIAKASVLDEAGAMNVPQALLGWPNFRAWLLAGDERQLPPTVMTLHEKDSSGNFVNKFARHLRVSALERFRRIGWPTCVLNEQLRIVDGGFDPAFEVIYPDVSDFTYADSCGIANRPKAVAAEKWAVSKYKTIKSKQHKGKIQPVFIHVQGQCKVEELTASRYNIQQADKTIQLILELINASNGTIESEDIGIISPYAAMNRRLESLLEGEPSLDGKVTVHTPDTFRGREKPFIFYVLTVERESTAGHVASRQRSAVGITRHTDGLFIIGDIETVKPGDAKKKTVAVTNDDGEVEMIDLGPFSRLLQWFTREKRVSLPYDDEWQQDKPVQKR</sequence>
<evidence type="ECO:0000256" key="2">
    <source>
        <dbReference type="ARBA" id="ARBA00022741"/>
    </source>
</evidence>
<evidence type="ECO:0000313" key="9">
    <source>
        <dbReference type="Proteomes" id="UP000434172"/>
    </source>
</evidence>
<dbReference type="EMBL" id="WOWK01000113">
    <property type="protein sequence ID" value="KAF0318265.1"/>
    <property type="molecule type" value="Genomic_DNA"/>
</dbReference>
<keyword evidence="5" id="KW-0067">ATP-binding</keyword>
<dbReference type="Pfam" id="PF13087">
    <property type="entry name" value="AAA_12"/>
    <property type="match status" value="1"/>
</dbReference>
<dbReference type="GO" id="GO:0043139">
    <property type="term" value="F:5'-3' DNA helicase activity"/>
    <property type="evidence" value="ECO:0007669"/>
    <property type="project" value="TreeGrafter"/>
</dbReference>
<dbReference type="GO" id="GO:0005524">
    <property type="term" value="F:ATP binding"/>
    <property type="evidence" value="ECO:0007669"/>
    <property type="project" value="UniProtKB-KW"/>
</dbReference>
<feature type="domain" description="DNA2/NAM7 helicase helicase" evidence="6">
    <location>
        <begin position="553"/>
        <end position="823"/>
    </location>
</feature>
<dbReference type="Gene3D" id="3.40.50.300">
    <property type="entry name" value="P-loop containing nucleotide triphosphate hydrolases"/>
    <property type="match status" value="2"/>
</dbReference>
<comment type="caution">
    <text evidence="8">The sequence shown here is derived from an EMBL/GenBank/DDBJ whole genome shotgun (WGS) entry which is preliminary data.</text>
</comment>
<dbReference type="GO" id="GO:0016787">
    <property type="term" value="F:hydrolase activity"/>
    <property type="evidence" value="ECO:0007669"/>
    <property type="project" value="UniProtKB-KW"/>
</dbReference>
<dbReference type="PANTHER" id="PTHR43788:SF8">
    <property type="entry name" value="DNA-BINDING PROTEIN SMUBP-2"/>
    <property type="match status" value="1"/>
</dbReference>
<evidence type="ECO:0000259" key="6">
    <source>
        <dbReference type="Pfam" id="PF13086"/>
    </source>
</evidence>
<name>A0A8H3ZNP8_9PEZI</name>
<keyword evidence="4 8" id="KW-0347">Helicase</keyword>
<dbReference type="InterPro" id="IPR050534">
    <property type="entry name" value="Coronavir_polyprotein_1ab"/>
</dbReference>
<evidence type="ECO:0000256" key="3">
    <source>
        <dbReference type="ARBA" id="ARBA00022801"/>
    </source>
</evidence>
<dbReference type="InterPro" id="IPR041679">
    <property type="entry name" value="DNA2/NAM7-like_C"/>
</dbReference>
<evidence type="ECO:0000259" key="7">
    <source>
        <dbReference type="Pfam" id="PF13087"/>
    </source>
</evidence>
<protein>
    <submittedName>
        <fullName evidence="8">DNA helicase</fullName>
    </submittedName>
</protein>
<dbReference type="OrthoDB" id="4835297at2759"/>
<dbReference type="InterPro" id="IPR047187">
    <property type="entry name" value="SF1_C_Upf1"/>
</dbReference>
<evidence type="ECO:0000256" key="4">
    <source>
        <dbReference type="ARBA" id="ARBA00022806"/>
    </source>
</evidence>
<comment type="similarity">
    <text evidence="1">Belongs to the DNA2/NAM7 helicase family.</text>
</comment>
<gene>
    <name evidence="8" type="ORF">GQ607_014502</name>
</gene>
<dbReference type="InterPro" id="IPR027417">
    <property type="entry name" value="P-loop_NTPase"/>
</dbReference>
<evidence type="ECO:0000256" key="5">
    <source>
        <dbReference type="ARBA" id="ARBA00022840"/>
    </source>
</evidence>
<dbReference type="Proteomes" id="UP000434172">
    <property type="component" value="Unassembled WGS sequence"/>
</dbReference>
<evidence type="ECO:0000256" key="1">
    <source>
        <dbReference type="ARBA" id="ARBA00007913"/>
    </source>
</evidence>
<keyword evidence="9" id="KW-1185">Reference proteome</keyword>
<feature type="domain" description="DNA2/NAM7 helicase-like C-terminal" evidence="7">
    <location>
        <begin position="912"/>
        <end position="1051"/>
    </location>
</feature>
<proteinExistence type="inferred from homology"/>
<keyword evidence="3" id="KW-0378">Hydrolase</keyword>
<dbReference type="PANTHER" id="PTHR43788">
    <property type="entry name" value="DNA2/NAM7 HELICASE FAMILY MEMBER"/>
    <property type="match status" value="1"/>
</dbReference>
<evidence type="ECO:0000313" key="8">
    <source>
        <dbReference type="EMBL" id="KAF0318265.1"/>
    </source>
</evidence>
<accession>A0A8H3ZNP8</accession>
<dbReference type="SUPFAM" id="SSF52540">
    <property type="entry name" value="P-loop containing nucleoside triphosphate hydrolases"/>
    <property type="match status" value="1"/>
</dbReference>
<dbReference type="CDD" id="cd18808">
    <property type="entry name" value="SF1_C_Upf1"/>
    <property type="match status" value="1"/>
</dbReference>
<organism evidence="8 9">
    <name type="scientific">Colletotrichum asianum</name>
    <dbReference type="NCBI Taxonomy" id="702518"/>
    <lineage>
        <taxon>Eukaryota</taxon>
        <taxon>Fungi</taxon>
        <taxon>Dikarya</taxon>
        <taxon>Ascomycota</taxon>
        <taxon>Pezizomycotina</taxon>
        <taxon>Sordariomycetes</taxon>
        <taxon>Hypocreomycetidae</taxon>
        <taxon>Glomerellales</taxon>
        <taxon>Glomerellaceae</taxon>
        <taxon>Colletotrichum</taxon>
        <taxon>Colletotrichum gloeosporioides species complex</taxon>
    </lineage>
</organism>
<dbReference type="AlphaFoldDB" id="A0A8H3ZNP8"/>
<keyword evidence="2" id="KW-0547">Nucleotide-binding</keyword>